<proteinExistence type="predicted"/>
<feature type="chain" id="PRO_5045292144" evidence="1">
    <location>
        <begin position="30"/>
        <end position="274"/>
    </location>
</feature>
<feature type="signal peptide" evidence="1">
    <location>
        <begin position="1"/>
        <end position="29"/>
    </location>
</feature>
<dbReference type="Pfam" id="PF11412">
    <property type="entry name" value="DsbD_N"/>
    <property type="match status" value="1"/>
</dbReference>
<protein>
    <submittedName>
        <fullName evidence="3">Protein-disulfide reductase DsbD family protein</fullName>
    </submittedName>
</protein>
<organism evidence="3 4">
    <name type="scientific">Albidovulum marisflavi</name>
    <dbReference type="NCBI Taxonomy" id="2984159"/>
    <lineage>
        <taxon>Bacteria</taxon>
        <taxon>Pseudomonadati</taxon>
        <taxon>Pseudomonadota</taxon>
        <taxon>Alphaproteobacteria</taxon>
        <taxon>Rhodobacterales</taxon>
        <taxon>Paracoccaceae</taxon>
        <taxon>Albidovulum</taxon>
    </lineage>
</organism>
<keyword evidence="1" id="KW-0732">Signal</keyword>
<evidence type="ECO:0000313" key="3">
    <source>
        <dbReference type="EMBL" id="MCV2867179.1"/>
    </source>
</evidence>
<keyword evidence="4" id="KW-1185">Reference proteome</keyword>
<gene>
    <name evidence="3" type="ORF">OEW28_00880</name>
</gene>
<evidence type="ECO:0000259" key="2">
    <source>
        <dbReference type="Pfam" id="PF11412"/>
    </source>
</evidence>
<dbReference type="Proteomes" id="UP001652542">
    <property type="component" value="Unassembled WGS sequence"/>
</dbReference>
<dbReference type="EMBL" id="JAOWKY010000001">
    <property type="protein sequence ID" value="MCV2867179.1"/>
    <property type="molecule type" value="Genomic_DNA"/>
</dbReference>
<evidence type="ECO:0000313" key="4">
    <source>
        <dbReference type="Proteomes" id="UP001652542"/>
    </source>
</evidence>
<feature type="domain" description="Thiol:disulfide interchange protein DsbD N-terminal" evidence="2">
    <location>
        <begin position="39"/>
        <end position="148"/>
    </location>
</feature>
<reference evidence="3 4" key="1">
    <citation type="submission" date="2022-10" db="EMBL/GenBank/DDBJ databases">
        <title>Defluviimonas sp. nov., isolated from ocean surface water.</title>
        <authorList>
            <person name="He W."/>
            <person name="Wang L."/>
            <person name="Zhang D.-F."/>
        </authorList>
    </citation>
    <scope>NUCLEOTIDE SEQUENCE [LARGE SCALE GENOMIC DNA]</scope>
    <source>
        <strain evidence="3 4">WL0002</strain>
    </source>
</reference>
<name>A0ABT2Z7R7_9RHOB</name>
<accession>A0ABT2Z7R7</accession>
<dbReference type="InterPro" id="IPR028250">
    <property type="entry name" value="DsbDN"/>
</dbReference>
<sequence>MPRLVMMNSIRRYLAASAALAILASPACAQSLPDDLYRAELLPGWQTPEGTRMAALRLSMAKGWKTYWRAPGEAGIPPVFDWSGSKNVASVTYHWPAPEVFELSGYTTFGFHDELVLPIEIRPQDASQPITASAEVELGICEDICVPVAFTISAELSGSEADTRIRQALASMPEDARDAGLTGFRCTVEPIRDGLRLTATLTMPPLGREEVAVLEAGAGDIWVSPAETRREGGTLVSVADLVPPTARPFALDRSSVVVTVLAPGRAVQEIGCTG</sequence>
<evidence type="ECO:0000256" key="1">
    <source>
        <dbReference type="SAM" id="SignalP"/>
    </source>
</evidence>
<dbReference type="RefSeq" id="WP_263732845.1">
    <property type="nucleotide sequence ID" value="NZ_JAOWKY010000001.1"/>
</dbReference>
<comment type="caution">
    <text evidence="3">The sequence shown here is derived from an EMBL/GenBank/DDBJ whole genome shotgun (WGS) entry which is preliminary data.</text>
</comment>